<dbReference type="InterPro" id="IPR009525">
    <property type="entry name" value="DUF1145"/>
</dbReference>
<proteinExistence type="predicted"/>
<name>A0A2X4U465_9GAMM</name>
<reference evidence="2 3" key="1">
    <citation type="submission" date="2018-06" db="EMBL/GenBank/DDBJ databases">
        <authorList>
            <consortium name="Pathogen Informatics"/>
            <person name="Doyle S."/>
        </authorList>
    </citation>
    <scope>NUCLEOTIDE SEQUENCE [LARGE SCALE GENOMIC DNA]</scope>
    <source>
        <strain evidence="2 3">NCTC12151</strain>
    </source>
</reference>
<dbReference type="AlphaFoldDB" id="A0A2X4U465"/>
<sequence length="96" mass="10860">MKQLVINIGRLMMVVVWGFLLLNLFSPFPSPLKYFLYVATGFTLFMHGLQLALLKSTLPKDGEKMGNAQAVRILLFGVFELLAWQSKFQQKPPSGQ</sequence>
<protein>
    <submittedName>
        <fullName evidence="2">Predicted membrane protein</fullName>
    </submittedName>
</protein>
<keyword evidence="1" id="KW-0812">Transmembrane</keyword>
<keyword evidence="3" id="KW-1185">Reference proteome</keyword>
<dbReference type="PANTHER" id="PTHR38775">
    <property type="entry name" value="INNER MEMBRANE PROTEIN-RELATED"/>
    <property type="match status" value="1"/>
</dbReference>
<dbReference type="NCBIfam" id="NF008158">
    <property type="entry name" value="PRK10910.1"/>
    <property type="match status" value="1"/>
</dbReference>
<evidence type="ECO:0000256" key="1">
    <source>
        <dbReference type="SAM" id="Phobius"/>
    </source>
</evidence>
<dbReference type="EMBL" id="LS483470">
    <property type="protein sequence ID" value="SQI34576.1"/>
    <property type="molecule type" value="Genomic_DNA"/>
</dbReference>
<dbReference type="KEGG" id="lri:NCTC12151_00221"/>
<dbReference type="Proteomes" id="UP000249005">
    <property type="component" value="Chromosome 1"/>
</dbReference>
<evidence type="ECO:0000313" key="2">
    <source>
        <dbReference type="EMBL" id="SQI34576.1"/>
    </source>
</evidence>
<accession>A0A2X4U465</accession>
<evidence type="ECO:0000313" key="3">
    <source>
        <dbReference type="Proteomes" id="UP000249005"/>
    </source>
</evidence>
<dbReference type="PANTHER" id="PTHR38775:SF1">
    <property type="entry name" value="INNER MEMBRANE PROTEIN"/>
    <property type="match status" value="1"/>
</dbReference>
<feature type="transmembrane region" description="Helical" evidence="1">
    <location>
        <begin position="7"/>
        <end position="28"/>
    </location>
</feature>
<feature type="transmembrane region" description="Helical" evidence="1">
    <location>
        <begin position="34"/>
        <end position="54"/>
    </location>
</feature>
<keyword evidence="1" id="KW-1133">Transmembrane helix</keyword>
<dbReference type="Pfam" id="PF06611">
    <property type="entry name" value="DUF1145"/>
    <property type="match status" value="1"/>
</dbReference>
<keyword evidence="1" id="KW-0472">Membrane</keyword>
<organism evidence="2 3">
    <name type="scientific">Leminorella richardii</name>
    <dbReference type="NCBI Taxonomy" id="158841"/>
    <lineage>
        <taxon>Bacteria</taxon>
        <taxon>Pseudomonadati</taxon>
        <taxon>Pseudomonadota</taxon>
        <taxon>Gammaproteobacteria</taxon>
        <taxon>Enterobacterales</taxon>
        <taxon>Budviciaceae</taxon>
        <taxon>Leminorella</taxon>
    </lineage>
</organism>
<gene>
    <name evidence="2" type="ORF">NCTC12151_00221</name>
</gene>